<organism evidence="2 3">
    <name type="scientific">Bacillus thuringiensis</name>
    <dbReference type="NCBI Taxonomy" id="1428"/>
    <lineage>
        <taxon>Bacteria</taxon>
        <taxon>Bacillati</taxon>
        <taxon>Bacillota</taxon>
        <taxon>Bacilli</taxon>
        <taxon>Bacillales</taxon>
        <taxon>Bacillaceae</taxon>
        <taxon>Bacillus</taxon>
        <taxon>Bacillus cereus group</taxon>
    </lineage>
</organism>
<feature type="transmembrane region" description="Helical" evidence="1">
    <location>
        <begin position="44"/>
        <end position="63"/>
    </location>
</feature>
<comment type="caution">
    <text evidence="2">The sequence shown here is derived from an EMBL/GenBank/DDBJ whole genome shotgun (WGS) entry which is preliminary data.</text>
</comment>
<dbReference type="Proteomes" id="UP000219897">
    <property type="component" value="Unassembled WGS sequence"/>
</dbReference>
<feature type="transmembrane region" description="Helical" evidence="1">
    <location>
        <begin position="12"/>
        <end position="37"/>
    </location>
</feature>
<protein>
    <submittedName>
        <fullName evidence="2">Uncharacterized protein</fullName>
    </submittedName>
</protein>
<dbReference type="AlphaFoldDB" id="A0ABD6SA75"/>
<keyword evidence="1" id="KW-0812">Transmembrane</keyword>
<gene>
    <name evidence="2" type="ORF">CN495_08805</name>
</gene>
<dbReference type="EMBL" id="NTYF01000023">
    <property type="protein sequence ID" value="PER55840.1"/>
    <property type="molecule type" value="Genomic_DNA"/>
</dbReference>
<name>A0ABD6SA75_BACTU</name>
<dbReference type="RefSeq" id="WP_098317177.1">
    <property type="nucleotide sequence ID" value="NZ_NTYF01000023.1"/>
</dbReference>
<keyword evidence="1" id="KW-0472">Membrane</keyword>
<accession>A0ABD6SA75</accession>
<feature type="transmembrane region" description="Helical" evidence="1">
    <location>
        <begin position="83"/>
        <end position="114"/>
    </location>
</feature>
<reference evidence="2 3" key="1">
    <citation type="submission" date="2017-09" db="EMBL/GenBank/DDBJ databases">
        <title>Large-scale bioinformatics analysis of Bacillus genomes uncovers conserved roles of natural products in bacterial physiology.</title>
        <authorList>
            <consortium name="Agbiome Team Llc"/>
            <person name="Bleich R.M."/>
            <person name="Kirk G.J."/>
            <person name="Santa Maria K.C."/>
            <person name="Allen S.E."/>
            <person name="Farag S."/>
            <person name="Shank E.A."/>
            <person name="Bowers A."/>
        </authorList>
    </citation>
    <scope>NUCLEOTIDE SEQUENCE [LARGE SCALE GENOMIC DNA]</scope>
    <source>
        <strain evidence="2 3">AFS005140</strain>
    </source>
</reference>
<evidence type="ECO:0000313" key="3">
    <source>
        <dbReference type="Proteomes" id="UP000219897"/>
    </source>
</evidence>
<keyword evidence="1" id="KW-1133">Transmembrane helix</keyword>
<proteinExistence type="predicted"/>
<evidence type="ECO:0000256" key="1">
    <source>
        <dbReference type="SAM" id="Phobius"/>
    </source>
</evidence>
<evidence type="ECO:0000313" key="2">
    <source>
        <dbReference type="EMBL" id="PER55840.1"/>
    </source>
</evidence>
<sequence length="123" mass="13512">MERLQFDALLEFAWIVKMCAFAVSIGCVIGICLLILLKTSVRGYAPMSVMLGLFVFVHVPILYTEKATIARFLSNHVVAVPEIVVLVVMCVAVYIMCVWKGAMGLFALVVVAFLKLRAGLMKG</sequence>